<evidence type="ECO:0000313" key="2">
    <source>
        <dbReference type="EMBL" id="KAK3857370.1"/>
    </source>
</evidence>
<comment type="caution">
    <text evidence="2">The sequence shown here is derived from an EMBL/GenBank/DDBJ whole genome shotgun (WGS) entry which is preliminary data.</text>
</comment>
<accession>A0AAE1ENR1</accession>
<evidence type="ECO:0000256" key="1">
    <source>
        <dbReference type="SAM" id="MobiDB-lite"/>
    </source>
</evidence>
<dbReference type="EMBL" id="JAWQEG010005623">
    <property type="protein sequence ID" value="KAK3857370.1"/>
    <property type="molecule type" value="Genomic_DNA"/>
</dbReference>
<name>A0AAE1ENR1_PETCI</name>
<organism evidence="2 3">
    <name type="scientific">Petrolisthes cinctipes</name>
    <name type="common">Flat porcelain crab</name>
    <dbReference type="NCBI Taxonomy" id="88211"/>
    <lineage>
        <taxon>Eukaryota</taxon>
        <taxon>Metazoa</taxon>
        <taxon>Ecdysozoa</taxon>
        <taxon>Arthropoda</taxon>
        <taxon>Crustacea</taxon>
        <taxon>Multicrustacea</taxon>
        <taxon>Malacostraca</taxon>
        <taxon>Eumalacostraca</taxon>
        <taxon>Eucarida</taxon>
        <taxon>Decapoda</taxon>
        <taxon>Pleocyemata</taxon>
        <taxon>Anomura</taxon>
        <taxon>Galatheoidea</taxon>
        <taxon>Porcellanidae</taxon>
        <taxon>Petrolisthes</taxon>
    </lineage>
</organism>
<protein>
    <submittedName>
        <fullName evidence="2">Uncharacterized protein</fullName>
    </submittedName>
</protein>
<reference evidence="2" key="1">
    <citation type="submission" date="2023-10" db="EMBL/GenBank/DDBJ databases">
        <title>Genome assemblies of two species of porcelain crab, Petrolisthes cinctipes and Petrolisthes manimaculis (Anomura: Porcellanidae).</title>
        <authorList>
            <person name="Angst P."/>
        </authorList>
    </citation>
    <scope>NUCLEOTIDE SEQUENCE</scope>
    <source>
        <strain evidence="2">PB745_01</strain>
        <tissue evidence="2">Gill</tissue>
    </source>
</reference>
<evidence type="ECO:0000313" key="3">
    <source>
        <dbReference type="Proteomes" id="UP001286313"/>
    </source>
</evidence>
<proteinExistence type="predicted"/>
<gene>
    <name evidence="2" type="ORF">Pcinc_036379</name>
</gene>
<feature type="compositionally biased region" description="Polar residues" evidence="1">
    <location>
        <begin position="1"/>
        <end position="10"/>
    </location>
</feature>
<dbReference type="AlphaFoldDB" id="A0AAE1ENR1"/>
<keyword evidence="3" id="KW-1185">Reference proteome</keyword>
<feature type="compositionally biased region" description="Basic and acidic residues" evidence="1">
    <location>
        <begin position="35"/>
        <end position="60"/>
    </location>
</feature>
<feature type="region of interest" description="Disordered" evidence="1">
    <location>
        <begin position="1"/>
        <end position="60"/>
    </location>
</feature>
<sequence>MTRHFTTGGRTDNAWHTLITGKAASRETRRKKIKKGPEKGREGGPEEREREGGRQGRRNDIVLTASVYSSGVASRLQWVSAITQVWRAALMALPTRRHALTFLPSNAAADPNPS</sequence>
<dbReference type="Proteomes" id="UP001286313">
    <property type="component" value="Unassembled WGS sequence"/>
</dbReference>